<evidence type="ECO:0000313" key="2">
    <source>
        <dbReference type="WBParaSite" id="PS1159_v2.g14038.t1"/>
    </source>
</evidence>
<dbReference type="WBParaSite" id="PS1159_v2.g14038.t1">
    <property type="protein sequence ID" value="PS1159_v2.g14038.t1"/>
    <property type="gene ID" value="PS1159_v2.g14038"/>
</dbReference>
<organism evidence="1 2">
    <name type="scientific">Panagrolaimus sp. PS1159</name>
    <dbReference type="NCBI Taxonomy" id="55785"/>
    <lineage>
        <taxon>Eukaryota</taxon>
        <taxon>Metazoa</taxon>
        <taxon>Ecdysozoa</taxon>
        <taxon>Nematoda</taxon>
        <taxon>Chromadorea</taxon>
        <taxon>Rhabditida</taxon>
        <taxon>Tylenchina</taxon>
        <taxon>Panagrolaimomorpha</taxon>
        <taxon>Panagrolaimoidea</taxon>
        <taxon>Panagrolaimidae</taxon>
        <taxon>Panagrolaimus</taxon>
    </lineage>
</organism>
<reference evidence="2" key="1">
    <citation type="submission" date="2022-11" db="UniProtKB">
        <authorList>
            <consortium name="WormBaseParasite"/>
        </authorList>
    </citation>
    <scope>IDENTIFICATION</scope>
</reference>
<dbReference type="Proteomes" id="UP000887580">
    <property type="component" value="Unplaced"/>
</dbReference>
<proteinExistence type="predicted"/>
<protein>
    <submittedName>
        <fullName evidence="2">Uncharacterized protein</fullName>
    </submittedName>
</protein>
<accession>A0AC35F659</accession>
<evidence type="ECO:0000313" key="1">
    <source>
        <dbReference type="Proteomes" id="UP000887580"/>
    </source>
</evidence>
<sequence>VVEQVRGLYSIKSEIEAELNEFKVYYDGSNASVVEILAEMKTLSNGFINDNISNVNTPAFSDAENLSEIISDTFDEHLDSGIGSIEQTPEIITTTVESIFIKKQSSSSSLSRFFMFFISLLIFFAIHLYLWGAIIPAWVRLELHHDGLPPQ</sequence>
<name>A0AC35F659_9BILA</name>